<dbReference type="EMBL" id="CAJJDO010000128">
    <property type="protein sequence ID" value="CAD8201548.1"/>
    <property type="molecule type" value="Genomic_DNA"/>
</dbReference>
<proteinExistence type="predicted"/>
<name>A0A8S1XLE3_9CILI</name>
<organism evidence="1 2">
    <name type="scientific">Paramecium pentaurelia</name>
    <dbReference type="NCBI Taxonomy" id="43138"/>
    <lineage>
        <taxon>Eukaryota</taxon>
        <taxon>Sar</taxon>
        <taxon>Alveolata</taxon>
        <taxon>Ciliophora</taxon>
        <taxon>Intramacronucleata</taxon>
        <taxon>Oligohymenophorea</taxon>
        <taxon>Peniculida</taxon>
        <taxon>Parameciidae</taxon>
        <taxon>Paramecium</taxon>
    </lineage>
</organism>
<gene>
    <name evidence="1" type="ORF">PPENT_87.1.T1280070</name>
</gene>
<sequence>MVNTRLKMGQNMEDLVKKYGGQFVINEWKQVRLNEEGKLELGQVVYTQTGDIKIWTKIIDGL</sequence>
<comment type="caution">
    <text evidence="1">The sequence shown here is derived from an EMBL/GenBank/DDBJ whole genome shotgun (WGS) entry which is preliminary data.</text>
</comment>
<evidence type="ECO:0000313" key="1">
    <source>
        <dbReference type="EMBL" id="CAD8201548.1"/>
    </source>
</evidence>
<accession>A0A8S1XLE3</accession>
<dbReference type="AlphaFoldDB" id="A0A8S1XLE3"/>
<evidence type="ECO:0000313" key="2">
    <source>
        <dbReference type="Proteomes" id="UP000689195"/>
    </source>
</evidence>
<dbReference type="Proteomes" id="UP000689195">
    <property type="component" value="Unassembled WGS sequence"/>
</dbReference>
<keyword evidence="2" id="KW-1185">Reference proteome</keyword>
<protein>
    <submittedName>
        <fullName evidence="1">Uncharacterized protein</fullName>
    </submittedName>
</protein>
<dbReference type="OrthoDB" id="10443598at2759"/>
<reference evidence="1" key="1">
    <citation type="submission" date="2021-01" db="EMBL/GenBank/DDBJ databases">
        <authorList>
            <consortium name="Genoscope - CEA"/>
            <person name="William W."/>
        </authorList>
    </citation>
    <scope>NUCLEOTIDE SEQUENCE</scope>
</reference>